<sequence length="178" mass="19571">MTMDQAGAVEGHVAVGELIGSPSGWSLVPNPPVAGEALRVRTFRRETFRATGDQVSQARWVTQQTLLDHPAAEIAVLLVSELSSNSVRYSGSSFFTLAIVRTFTEDLHIKVMDEGHNGLPRLLRDDQGAESGRGMRLVDALAKQWGITRRRGDGMAVWFDVDEKLPETWVDLLLIGES</sequence>
<proteinExistence type="predicted"/>
<dbReference type="GO" id="GO:0005524">
    <property type="term" value="F:ATP binding"/>
    <property type="evidence" value="ECO:0007669"/>
    <property type="project" value="UniProtKB-KW"/>
</dbReference>
<dbReference type="EMBL" id="QOIL01000004">
    <property type="protein sequence ID" value="RCG31645.1"/>
    <property type="molecule type" value="Genomic_DNA"/>
</dbReference>
<evidence type="ECO:0000313" key="1">
    <source>
        <dbReference type="EMBL" id="RCG31645.1"/>
    </source>
</evidence>
<name>A0A367FPV1_9ACTN</name>
<dbReference type="CDD" id="cd16936">
    <property type="entry name" value="HATPase_RsbW-like"/>
    <property type="match status" value="1"/>
</dbReference>
<dbReference type="SUPFAM" id="SSF55874">
    <property type="entry name" value="ATPase domain of HSP90 chaperone/DNA topoisomerase II/histidine kinase"/>
    <property type="match status" value="1"/>
</dbReference>
<keyword evidence="1" id="KW-0547">Nucleotide-binding</keyword>
<gene>
    <name evidence="1" type="ORF">DQ384_08785</name>
</gene>
<evidence type="ECO:0000313" key="2">
    <source>
        <dbReference type="Proteomes" id="UP000253094"/>
    </source>
</evidence>
<dbReference type="Proteomes" id="UP000253094">
    <property type="component" value="Unassembled WGS sequence"/>
</dbReference>
<dbReference type="OrthoDB" id="3530473at2"/>
<dbReference type="AlphaFoldDB" id="A0A367FPV1"/>
<keyword evidence="2" id="KW-1185">Reference proteome</keyword>
<dbReference type="InterPro" id="IPR050267">
    <property type="entry name" value="Anti-sigma-factor_SerPK"/>
</dbReference>
<dbReference type="InterPro" id="IPR036890">
    <property type="entry name" value="HATPase_C_sf"/>
</dbReference>
<dbReference type="PANTHER" id="PTHR35526:SF3">
    <property type="entry name" value="ANTI-SIGMA-F FACTOR RSBW"/>
    <property type="match status" value="1"/>
</dbReference>
<comment type="caution">
    <text evidence="1">The sequence shown here is derived from an EMBL/GenBank/DDBJ whole genome shotgun (WGS) entry which is preliminary data.</text>
</comment>
<organism evidence="1 2">
    <name type="scientific">Sphaerisporangium album</name>
    <dbReference type="NCBI Taxonomy" id="509200"/>
    <lineage>
        <taxon>Bacteria</taxon>
        <taxon>Bacillati</taxon>
        <taxon>Actinomycetota</taxon>
        <taxon>Actinomycetes</taxon>
        <taxon>Streptosporangiales</taxon>
        <taxon>Streptosporangiaceae</taxon>
        <taxon>Sphaerisporangium</taxon>
    </lineage>
</organism>
<dbReference type="PANTHER" id="PTHR35526">
    <property type="entry name" value="ANTI-SIGMA-F FACTOR RSBW-RELATED"/>
    <property type="match status" value="1"/>
</dbReference>
<dbReference type="RefSeq" id="WP_114028215.1">
    <property type="nucleotide sequence ID" value="NZ_QOIL01000004.1"/>
</dbReference>
<dbReference type="Gene3D" id="3.30.565.10">
    <property type="entry name" value="Histidine kinase-like ATPase, C-terminal domain"/>
    <property type="match status" value="1"/>
</dbReference>
<protein>
    <submittedName>
        <fullName evidence="1">ATP-binding protein</fullName>
    </submittedName>
</protein>
<accession>A0A367FPV1</accession>
<reference evidence="1 2" key="1">
    <citation type="submission" date="2018-06" db="EMBL/GenBank/DDBJ databases">
        <title>Sphaerisporangium craniellae sp. nov., isolated from a marine sponge in the South China Sea.</title>
        <authorList>
            <person name="Li L."/>
        </authorList>
    </citation>
    <scope>NUCLEOTIDE SEQUENCE [LARGE SCALE GENOMIC DNA]</scope>
    <source>
        <strain evidence="1 2">CCTCC AA 208026</strain>
    </source>
</reference>
<keyword evidence="1" id="KW-0067">ATP-binding</keyword>